<dbReference type="AlphaFoldDB" id="A0A9P0XK47"/>
<name>A0A9P0XK47_PIEBR</name>
<comment type="caution">
    <text evidence="2">The sequence shown here is derived from an EMBL/GenBank/DDBJ whole genome shotgun (WGS) entry which is preliminary data.</text>
</comment>
<reference evidence="2" key="1">
    <citation type="submission" date="2022-05" db="EMBL/GenBank/DDBJ databases">
        <authorList>
            <person name="Okamura Y."/>
        </authorList>
    </citation>
    <scope>NUCLEOTIDE SEQUENCE</scope>
</reference>
<organism evidence="2 3">
    <name type="scientific">Pieris brassicae</name>
    <name type="common">White butterfly</name>
    <name type="synonym">Large white butterfly</name>
    <dbReference type="NCBI Taxonomy" id="7116"/>
    <lineage>
        <taxon>Eukaryota</taxon>
        <taxon>Metazoa</taxon>
        <taxon>Ecdysozoa</taxon>
        <taxon>Arthropoda</taxon>
        <taxon>Hexapoda</taxon>
        <taxon>Insecta</taxon>
        <taxon>Pterygota</taxon>
        <taxon>Neoptera</taxon>
        <taxon>Endopterygota</taxon>
        <taxon>Lepidoptera</taxon>
        <taxon>Glossata</taxon>
        <taxon>Ditrysia</taxon>
        <taxon>Papilionoidea</taxon>
        <taxon>Pieridae</taxon>
        <taxon>Pierinae</taxon>
        <taxon>Pieris</taxon>
    </lineage>
</organism>
<keyword evidence="3" id="KW-1185">Reference proteome</keyword>
<sequence>MSSNWLMVCELWRIHEYFNILEDVLNELGLKGRPEKVWNLDESSFGNDPDKTKVVGARGFASTRTLHLAKITEEIPTLRVLTLRKVLQTINSSSQVTPKQITPNENNEVNIESNKTSKSQLTLLAASPKLQSFSLQSQGMGFSTLNDTNTPNSSNIKIIEDRILSDSEKVSFETLLLQKIKRCDSTVKLTKTKISKGCEVITREEFLEKKRKEEEDKEKTITVKKELKRKSTKKEKENNDPHCSKEAQLSDEIGNAKEKTDISLPKKKKTGKKSKKRVNKQKSIDWDEESECESDFSFDDLDRYREQCLAEIEDFGIFYKTGNENETGDFFSEHDANIVDEFEPDFGRRNPEVGGWILVRFTTKKSVNIS</sequence>
<evidence type="ECO:0000313" key="3">
    <source>
        <dbReference type="Proteomes" id="UP001152562"/>
    </source>
</evidence>
<evidence type="ECO:0000313" key="2">
    <source>
        <dbReference type="EMBL" id="CAH4038120.1"/>
    </source>
</evidence>
<dbReference type="EMBL" id="CALOZG010000086">
    <property type="protein sequence ID" value="CAH4038120.1"/>
    <property type="molecule type" value="Genomic_DNA"/>
</dbReference>
<dbReference type="Proteomes" id="UP001152562">
    <property type="component" value="Unassembled WGS sequence"/>
</dbReference>
<accession>A0A9P0XK47</accession>
<proteinExistence type="predicted"/>
<feature type="compositionally biased region" description="Basic residues" evidence="1">
    <location>
        <begin position="265"/>
        <end position="280"/>
    </location>
</feature>
<gene>
    <name evidence="2" type="ORF">PIBRA_LOCUS13721</name>
</gene>
<evidence type="ECO:0000256" key="1">
    <source>
        <dbReference type="SAM" id="MobiDB-lite"/>
    </source>
</evidence>
<feature type="region of interest" description="Disordered" evidence="1">
    <location>
        <begin position="228"/>
        <end position="280"/>
    </location>
</feature>
<protein>
    <submittedName>
        <fullName evidence="2">Uncharacterized protein</fullName>
    </submittedName>
</protein>
<feature type="compositionally biased region" description="Basic and acidic residues" evidence="1">
    <location>
        <begin position="234"/>
        <end position="245"/>
    </location>
</feature>